<dbReference type="GO" id="GO:0004359">
    <property type="term" value="F:glutaminase activity"/>
    <property type="evidence" value="ECO:0007669"/>
    <property type="project" value="UniProtKB-EC"/>
</dbReference>
<accession>A0A4S5BY49</accession>
<comment type="catalytic activity">
    <reaction evidence="8 10">
        <text>5-[(5-phospho-1-deoxy-D-ribulos-1-ylimino)methylamino]-1-(5-phospho-beta-D-ribosyl)imidazole-4-carboxamide + L-glutamine = D-erythro-1-(imidazol-4-yl)glycerol 3-phosphate + 5-amino-1-(5-phospho-beta-D-ribosyl)imidazole-4-carboxamide + L-glutamate + H(+)</text>
        <dbReference type="Rhea" id="RHEA:24793"/>
        <dbReference type="ChEBI" id="CHEBI:15378"/>
        <dbReference type="ChEBI" id="CHEBI:29985"/>
        <dbReference type="ChEBI" id="CHEBI:58278"/>
        <dbReference type="ChEBI" id="CHEBI:58359"/>
        <dbReference type="ChEBI" id="CHEBI:58475"/>
        <dbReference type="ChEBI" id="CHEBI:58525"/>
        <dbReference type="EC" id="4.3.2.10"/>
    </reaction>
</comment>
<evidence type="ECO:0000256" key="3">
    <source>
        <dbReference type="ARBA" id="ARBA00022605"/>
    </source>
</evidence>
<dbReference type="GO" id="GO:0016829">
    <property type="term" value="F:lyase activity"/>
    <property type="evidence" value="ECO:0007669"/>
    <property type="project" value="UniProtKB-KW"/>
</dbReference>
<dbReference type="AlphaFoldDB" id="A0A4S5BY49"/>
<dbReference type="CDD" id="cd01748">
    <property type="entry name" value="GATase1_IGP_Synthase"/>
    <property type="match status" value="1"/>
</dbReference>
<sequence length="223" mass="24482">MNSLTASRTLAVVDYGSGNLRSVWQAASHAALDTEWKVVLTNDAKVIAQAQRLILPGQGAMADCMQELHASGLLETVLQAAQTVPLFGVCVGMQMLLDHSEEGDIDALGLIAGQVKRFELAGRRQADGSRYKIPQMGWNRVNRPQSHAEHPMWAGIADGSWYYFVHSYYADLADPAHCAGETEYGARFASAIARDNLFATQFHPEKSADQGIALYRNFLSWNP</sequence>
<dbReference type="InterPro" id="IPR029062">
    <property type="entry name" value="Class_I_gatase-like"/>
</dbReference>
<evidence type="ECO:0000256" key="8">
    <source>
        <dbReference type="ARBA" id="ARBA00047838"/>
    </source>
</evidence>
<comment type="function">
    <text evidence="10">IGPS catalyzes the conversion of PRFAR and glutamine to IGP, AICAR and glutamate. The HisH subunit catalyzes the hydrolysis of glutamine to glutamate and ammonia as part of the synthesis of IGP and AICAR. The resulting ammonia molecule is channeled to the active site of HisF.</text>
</comment>
<keyword evidence="14" id="KW-1185">Reference proteome</keyword>
<dbReference type="EMBL" id="SSWX01000002">
    <property type="protein sequence ID" value="THJ36005.1"/>
    <property type="molecule type" value="Genomic_DNA"/>
</dbReference>
<evidence type="ECO:0000256" key="1">
    <source>
        <dbReference type="ARBA" id="ARBA00005091"/>
    </source>
</evidence>
<proteinExistence type="inferred from homology"/>
<keyword evidence="2 10" id="KW-0963">Cytoplasm</keyword>
<organism evidence="13 14">
    <name type="scientific">Lampropedia aestuarii</name>
    <dbReference type="NCBI Taxonomy" id="2562762"/>
    <lineage>
        <taxon>Bacteria</taxon>
        <taxon>Pseudomonadati</taxon>
        <taxon>Pseudomonadota</taxon>
        <taxon>Betaproteobacteria</taxon>
        <taxon>Burkholderiales</taxon>
        <taxon>Comamonadaceae</taxon>
        <taxon>Lampropedia</taxon>
    </lineage>
</organism>
<feature type="domain" description="Glutamine amidotransferase" evidence="12">
    <location>
        <begin position="12"/>
        <end position="218"/>
    </location>
</feature>
<dbReference type="GO" id="GO:0000107">
    <property type="term" value="F:imidazoleglycerol-phosphate synthase activity"/>
    <property type="evidence" value="ECO:0007669"/>
    <property type="project" value="UniProtKB-UniRule"/>
</dbReference>
<dbReference type="InterPro" id="IPR010139">
    <property type="entry name" value="Imidazole-glycPsynth_HisH"/>
</dbReference>
<reference evidence="13 14" key="1">
    <citation type="submission" date="2019-04" db="EMBL/GenBank/DDBJ databases">
        <title>Lampropedia sp YIM MLB12 draf genome.</title>
        <authorList>
            <person name="Wang Y.-X."/>
        </authorList>
    </citation>
    <scope>NUCLEOTIDE SEQUENCE [LARGE SCALE GENOMIC DNA]</scope>
    <source>
        <strain evidence="13 14">YIM MLB12</strain>
    </source>
</reference>
<dbReference type="OrthoDB" id="9807137at2"/>
<dbReference type="PANTHER" id="PTHR42701:SF2">
    <property type="entry name" value="IMIDAZOLE GLYCEROL PHOSPHATE SYNTHASE SUBUNIT HISH 1"/>
    <property type="match status" value="1"/>
</dbReference>
<keyword evidence="6 10" id="KW-0368">Histidine biosynthesis</keyword>
<evidence type="ECO:0000256" key="5">
    <source>
        <dbReference type="ARBA" id="ARBA00022962"/>
    </source>
</evidence>
<dbReference type="EC" id="3.5.1.2" evidence="10"/>
<dbReference type="GO" id="GO:0000105">
    <property type="term" value="P:L-histidine biosynthetic process"/>
    <property type="evidence" value="ECO:0007669"/>
    <property type="project" value="UniProtKB-UniRule"/>
</dbReference>
<evidence type="ECO:0000256" key="9">
    <source>
        <dbReference type="ARBA" id="ARBA00049534"/>
    </source>
</evidence>
<evidence type="ECO:0000256" key="10">
    <source>
        <dbReference type="HAMAP-Rule" id="MF_00278"/>
    </source>
</evidence>
<name>A0A4S5BY49_9BURK</name>
<dbReference type="HAMAP" id="MF_00278">
    <property type="entry name" value="HisH"/>
    <property type="match status" value="1"/>
</dbReference>
<evidence type="ECO:0000256" key="6">
    <source>
        <dbReference type="ARBA" id="ARBA00023102"/>
    </source>
</evidence>
<dbReference type="PROSITE" id="PS51273">
    <property type="entry name" value="GATASE_TYPE_1"/>
    <property type="match status" value="1"/>
</dbReference>
<evidence type="ECO:0000256" key="7">
    <source>
        <dbReference type="ARBA" id="ARBA00023239"/>
    </source>
</evidence>
<keyword evidence="3 10" id="KW-0028">Amino-acid biosynthesis</keyword>
<dbReference type="UniPathway" id="UPA00031">
    <property type="reaction ID" value="UER00010"/>
</dbReference>
<keyword evidence="5 10" id="KW-0315">Glutamine amidotransferase</keyword>
<dbReference type="PIRSF" id="PIRSF000495">
    <property type="entry name" value="Amidotransf_hisH"/>
    <property type="match status" value="1"/>
</dbReference>
<dbReference type="InterPro" id="IPR017926">
    <property type="entry name" value="GATASE"/>
</dbReference>
<feature type="active site" evidence="10 11">
    <location>
        <position position="205"/>
    </location>
</feature>
<keyword evidence="7 10" id="KW-0456">Lyase</keyword>
<dbReference type="NCBIfam" id="TIGR01855">
    <property type="entry name" value="IMP_synth_hisH"/>
    <property type="match status" value="1"/>
</dbReference>
<keyword evidence="4 10" id="KW-0378">Hydrolase</keyword>
<dbReference type="Gene3D" id="3.40.50.880">
    <property type="match status" value="1"/>
</dbReference>
<evidence type="ECO:0000256" key="11">
    <source>
        <dbReference type="PIRSR" id="PIRSR000495-1"/>
    </source>
</evidence>
<evidence type="ECO:0000259" key="12">
    <source>
        <dbReference type="Pfam" id="PF00117"/>
    </source>
</evidence>
<dbReference type="PANTHER" id="PTHR42701">
    <property type="entry name" value="IMIDAZOLE GLYCEROL PHOSPHATE SYNTHASE SUBUNIT HISH"/>
    <property type="match status" value="1"/>
</dbReference>
<feature type="active site" evidence="10 11">
    <location>
        <position position="203"/>
    </location>
</feature>
<dbReference type="Pfam" id="PF00117">
    <property type="entry name" value="GATase"/>
    <property type="match status" value="1"/>
</dbReference>
<dbReference type="Proteomes" id="UP000306236">
    <property type="component" value="Unassembled WGS sequence"/>
</dbReference>
<dbReference type="GO" id="GO:0005737">
    <property type="term" value="C:cytoplasm"/>
    <property type="evidence" value="ECO:0007669"/>
    <property type="project" value="UniProtKB-SubCell"/>
</dbReference>
<evidence type="ECO:0000256" key="2">
    <source>
        <dbReference type="ARBA" id="ARBA00022490"/>
    </source>
</evidence>
<feature type="active site" description="Nucleophile" evidence="10 11">
    <location>
        <position position="90"/>
    </location>
</feature>
<protein>
    <recommendedName>
        <fullName evidence="10">Imidazole glycerol phosphate synthase subunit HisH</fullName>
        <ecNumber evidence="10">4.3.2.10</ecNumber>
    </recommendedName>
    <alternativeName>
        <fullName evidence="10">IGP synthase glutaminase subunit</fullName>
        <ecNumber evidence="10">3.5.1.2</ecNumber>
    </alternativeName>
    <alternativeName>
        <fullName evidence="10">IGP synthase subunit HisH</fullName>
    </alternativeName>
    <alternativeName>
        <fullName evidence="10">ImGP synthase subunit HisH</fullName>
        <shortName evidence="10">IGPS subunit HisH</shortName>
    </alternativeName>
</protein>
<evidence type="ECO:0000256" key="4">
    <source>
        <dbReference type="ARBA" id="ARBA00022801"/>
    </source>
</evidence>
<comment type="subcellular location">
    <subcellularLocation>
        <location evidence="10">Cytoplasm</location>
    </subcellularLocation>
</comment>
<dbReference type="EC" id="4.3.2.10" evidence="10"/>
<comment type="catalytic activity">
    <reaction evidence="9 10">
        <text>L-glutamine + H2O = L-glutamate + NH4(+)</text>
        <dbReference type="Rhea" id="RHEA:15889"/>
        <dbReference type="ChEBI" id="CHEBI:15377"/>
        <dbReference type="ChEBI" id="CHEBI:28938"/>
        <dbReference type="ChEBI" id="CHEBI:29985"/>
        <dbReference type="ChEBI" id="CHEBI:58359"/>
        <dbReference type="EC" id="3.5.1.2"/>
    </reaction>
</comment>
<dbReference type="RefSeq" id="WP_136404910.1">
    <property type="nucleotide sequence ID" value="NZ_JARXRQ010000008.1"/>
</dbReference>
<comment type="pathway">
    <text evidence="1 10">Amino-acid biosynthesis; L-histidine biosynthesis; L-histidine from 5-phospho-alpha-D-ribose 1-diphosphate: step 5/9.</text>
</comment>
<gene>
    <name evidence="10 13" type="primary">hisH</name>
    <name evidence="13" type="ORF">E8K88_01640</name>
</gene>
<dbReference type="SUPFAM" id="SSF52317">
    <property type="entry name" value="Class I glutamine amidotransferase-like"/>
    <property type="match status" value="1"/>
</dbReference>
<evidence type="ECO:0000313" key="14">
    <source>
        <dbReference type="Proteomes" id="UP000306236"/>
    </source>
</evidence>
<comment type="caution">
    <text evidence="13">The sequence shown here is derived from an EMBL/GenBank/DDBJ whole genome shotgun (WGS) entry which is preliminary data.</text>
</comment>
<evidence type="ECO:0000313" key="13">
    <source>
        <dbReference type="EMBL" id="THJ36005.1"/>
    </source>
</evidence>
<comment type="subunit">
    <text evidence="10">Heterodimer of HisH and HisF.</text>
</comment>